<keyword evidence="3" id="KW-1185">Reference proteome</keyword>
<evidence type="ECO:0000313" key="2">
    <source>
        <dbReference type="EMBL" id="RDI49309.1"/>
    </source>
</evidence>
<dbReference type="AlphaFoldDB" id="A0A370H180"/>
<feature type="chain" id="PRO_5039497792" evidence="1">
    <location>
        <begin position="27"/>
        <end position="133"/>
    </location>
</feature>
<dbReference type="OrthoDB" id="166978at2"/>
<evidence type="ECO:0000313" key="3">
    <source>
        <dbReference type="Proteomes" id="UP000255355"/>
    </source>
</evidence>
<organism evidence="2 3">
    <name type="scientific">Nocardia mexicana</name>
    <dbReference type="NCBI Taxonomy" id="279262"/>
    <lineage>
        <taxon>Bacteria</taxon>
        <taxon>Bacillati</taxon>
        <taxon>Actinomycetota</taxon>
        <taxon>Actinomycetes</taxon>
        <taxon>Mycobacteriales</taxon>
        <taxon>Nocardiaceae</taxon>
        <taxon>Nocardia</taxon>
    </lineage>
</organism>
<sequence length="133" mass="13763">MRGRTFVIAGAVASAATMLGSGMAAAQPATAMPGDGLYRVGIDILPGIYQAPGTPDPAHGCFWQRMRKVPEPGDTDPNQFVIASDHTKVSPVRVLIKAGDVAFQATNCGPWVMMPAPPPTGSYGPGGSFGSEY</sequence>
<gene>
    <name evidence="2" type="ORF">DFR68_107437</name>
</gene>
<dbReference type="STRING" id="1210089.GCA_001613165_00930"/>
<comment type="caution">
    <text evidence="2">The sequence shown here is derived from an EMBL/GenBank/DDBJ whole genome shotgun (WGS) entry which is preliminary data.</text>
</comment>
<feature type="signal peptide" evidence="1">
    <location>
        <begin position="1"/>
        <end position="26"/>
    </location>
</feature>
<protein>
    <submittedName>
        <fullName evidence="2">Uncharacterized protein</fullName>
    </submittedName>
</protein>
<reference evidence="2 3" key="1">
    <citation type="submission" date="2018-07" db="EMBL/GenBank/DDBJ databases">
        <title>Genomic Encyclopedia of Type Strains, Phase IV (KMG-IV): sequencing the most valuable type-strain genomes for metagenomic binning, comparative biology and taxonomic classification.</title>
        <authorList>
            <person name="Goeker M."/>
        </authorList>
    </citation>
    <scope>NUCLEOTIDE SEQUENCE [LARGE SCALE GENOMIC DNA]</scope>
    <source>
        <strain evidence="2 3">DSM 44952</strain>
    </source>
</reference>
<proteinExistence type="predicted"/>
<evidence type="ECO:0000256" key="1">
    <source>
        <dbReference type="SAM" id="SignalP"/>
    </source>
</evidence>
<name>A0A370H180_9NOCA</name>
<dbReference type="Proteomes" id="UP000255355">
    <property type="component" value="Unassembled WGS sequence"/>
</dbReference>
<dbReference type="EMBL" id="QQAZ01000007">
    <property type="protein sequence ID" value="RDI49309.1"/>
    <property type="molecule type" value="Genomic_DNA"/>
</dbReference>
<accession>A0A370H180</accession>
<keyword evidence="1" id="KW-0732">Signal</keyword>
<dbReference type="RefSeq" id="WP_068014226.1">
    <property type="nucleotide sequence ID" value="NZ_QQAZ01000007.1"/>
</dbReference>